<gene>
    <name evidence="4" type="ORF">GGX14DRAFT_614405</name>
</gene>
<dbReference type="Gene3D" id="3.10.110.10">
    <property type="entry name" value="Ubiquitin Conjugating Enzyme"/>
    <property type="match status" value="1"/>
</dbReference>
<dbReference type="CDD" id="cd23814">
    <property type="entry name" value="UEV_AKTIP"/>
    <property type="match status" value="1"/>
</dbReference>
<reference evidence="4" key="1">
    <citation type="submission" date="2023-03" db="EMBL/GenBank/DDBJ databases">
        <title>Massive genome expansion in bonnet fungi (Mycena s.s.) driven by repeated elements and novel gene families across ecological guilds.</title>
        <authorList>
            <consortium name="Lawrence Berkeley National Laboratory"/>
            <person name="Harder C.B."/>
            <person name="Miyauchi S."/>
            <person name="Viragh M."/>
            <person name="Kuo A."/>
            <person name="Thoen E."/>
            <person name="Andreopoulos B."/>
            <person name="Lu D."/>
            <person name="Skrede I."/>
            <person name="Drula E."/>
            <person name="Henrissat B."/>
            <person name="Morin E."/>
            <person name="Kohler A."/>
            <person name="Barry K."/>
            <person name="LaButti K."/>
            <person name="Morin E."/>
            <person name="Salamov A."/>
            <person name="Lipzen A."/>
            <person name="Mereny Z."/>
            <person name="Hegedus B."/>
            <person name="Baldrian P."/>
            <person name="Stursova M."/>
            <person name="Weitz H."/>
            <person name="Taylor A."/>
            <person name="Grigoriev I.V."/>
            <person name="Nagy L.G."/>
            <person name="Martin F."/>
            <person name="Kauserud H."/>
        </authorList>
    </citation>
    <scope>NUCLEOTIDE SEQUENCE</scope>
    <source>
        <strain evidence="4">9144</strain>
    </source>
</reference>
<dbReference type="PANTHER" id="PTHR24067">
    <property type="entry name" value="UBIQUITIN-CONJUGATING ENZYME E2"/>
    <property type="match status" value="1"/>
</dbReference>
<evidence type="ECO:0000256" key="2">
    <source>
        <dbReference type="SAM" id="MobiDB-lite"/>
    </source>
</evidence>
<sequence>MLVNLVPSAMDFASASRSKPRPEQKKTAPVTSDSFNPVTRTTVSLEYASLQHRNHCPLGMYVVPLPETLMIWDAVFFVHQGYYSDAIFKFRLTFPNNYPESPPLVQFVTDVVFHPLVSQNNGTFNLAPRFRPWRPKEHRVFDVLHWIKAAFKKHALDEIRESDCLNKEAYRYHESTSSFAGLASQSSLLSQSAPALFDRDHPSIKGRPRDAMPFHELSPEQLQAQRTKLGVKEWQEAPQQT</sequence>
<keyword evidence="1" id="KW-0833">Ubl conjugation pathway</keyword>
<evidence type="ECO:0000313" key="5">
    <source>
        <dbReference type="Proteomes" id="UP001219525"/>
    </source>
</evidence>
<accession>A0AAD6YSX8</accession>
<dbReference type="InterPro" id="IPR016135">
    <property type="entry name" value="UBQ-conjugating_enzyme/RWD"/>
</dbReference>
<comment type="caution">
    <text evidence="4">The sequence shown here is derived from an EMBL/GenBank/DDBJ whole genome shotgun (WGS) entry which is preliminary data.</text>
</comment>
<dbReference type="SMART" id="SM00212">
    <property type="entry name" value="UBCc"/>
    <property type="match status" value="1"/>
</dbReference>
<evidence type="ECO:0000259" key="3">
    <source>
        <dbReference type="PROSITE" id="PS50127"/>
    </source>
</evidence>
<dbReference type="AlphaFoldDB" id="A0AAD6YSX8"/>
<dbReference type="InterPro" id="IPR050113">
    <property type="entry name" value="Ub_conjugating_enzyme"/>
</dbReference>
<organism evidence="4 5">
    <name type="scientific">Mycena pura</name>
    <dbReference type="NCBI Taxonomy" id="153505"/>
    <lineage>
        <taxon>Eukaryota</taxon>
        <taxon>Fungi</taxon>
        <taxon>Dikarya</taxon>
        <taxon>Basidiomycota</taxon>
        <taxon>Agaricomycotina</taxon>
        <taxon>Agaricomycetes</taxon>
        <taxon>Agaricomycetidae</taxon>
        <taxon>Agaricales</taxon>
        <taxon>Marasmiineae</taxon>
        <taxon>Mycenaceae</taxon>
        <taxon>Mycena</taxon>
    </lineage>
</organism>
<dbReference type="Proteomes" id="UP001219525">
    <property type="component" value="Unassembled WGS sequence"/>
</dbReference>
<dbReference type="SUPFAM" id="SSF54495">
    <property type="entry name" value="UBC-like"/>
    <property type="match status" value="1"/>
</dbReference>
<dbReference type="EMBL" id="JARJCW010000002">
    <property type="protein sequence ID" value="KAJ7228681.1"/>
    <property type="molecule type" value="Genomic_DNA"/>
</dbReference>
<protein>
    <submittedName>
        <fullName evidence="4">UBC-like protein</fullName>
    </submittedName>
</protein>
<proteinExistence type="predicted"/>
<dbReference type="InterPro" id="IPR000608">
    <property type="entry name" value="UBC"/>
</dbReference>
<evidence type="ECO:0000313" key="4">
    <source>
        <dbReference type="EMBL" id="KAJ7228681.1"/>
    </source>
</evidence>
<dbReference type="Pfam" id="PF00179">
    <property type="entry name" value="UQ_con"/>
    <property type="match status" value="1"/>
</dbReference>
<feature type="region of interest" description="Disordered" evidence="2">
    <location>
        <begin position="13"/>
        <end position="33"/>
    </location>
</feature>
<evidence type="ECO:0000256" key="1">
    <source>
        <dbReference type="ARBA" id="ARBA00022786"/>
    </source>
</evidence>
<dbReference type="PROSITE" id="PS50127">
    <property type="entry name" value="UBC_2"/>
    <property type="match status" value="1"/>
</dbReference>
<feature type="domain" description="UBC core" evidence="3">
    <location>
        <begin position="38"/>
        <end position="192"/>
    </location>
</feature>
<name>A0AAD6YSX8_9AGAR</name>
<keyword evidence="5" id="KW-1185">Reference proteome</keyword>